<accession>Q849F1</accession>
<sequence>MPVMPGHLPETAGLESVVMTAVAFPFAAAPDGWRVAIKCPDDGVILVMPIVGWATPVDGMRRTDHQLAVEPVILFDNVDEPLITTLADTLHDWTDGETLHQIIAPGFEVREVPDGWSVREYGD</sequence>
<keyword evidence="1" id="KW-0614">Plasmid</keyword>
<reference evidence="1" key="1">
    <citation type="journal article" date="2002" name="FEMS Microbiol. Lett.">
        <title>Characterization of the Streptomyces violaceoruber SANK95570 plasmids pSV1 and pSV2.</title>
        <authorList>
            <person name="Spatz K."/>
            <person name="Kohn H."/>
            <person name="Redenbach M."/>
        </authorList>
    </citation>
    <scope>NUCLEOTIDE SEQUENCE</scope>
    <source>
        <strain evidence="1">SANK95570</strain>
        <plasmid evidence="1">pSV2</plasmid>
    </source>
</reference>
<organism evidence="1">
    <name type="scientific">Streptomyces violaceoruber</name>
    <dbReference type="NCBI Taxonomy" id="1935"/>
    <lineage>
        <taxon>Bacteria</taxon>
        <taxon>Bacillati</taxon>
        <taxon>Actinomycetota</taxon>
        <taxon>Actinomycetes</taxon>
        <taxon>Kitasatosporales</taxon>
        <taxon>Streptomycetaceae</taxon>
        <taxon>Streptomyces</taxon>
        <taxon>Streptomyces violaceoruber group</taxon>
    </lineage>
</organism>
<reference evidence="1" key="2">
    <citation type="submission" date="2002-12" db="EMBL/GenBank/DDBJ databases">
        <title>Complete nucleotide sequence of the linear plasmid pSV2 from Streptomyces violaceoruber SANK95570.</title>
        <authorList>
            <person name="Spatz K."/>
            <person name="Scholz C.J."/>
            <person name="Redenbach M."/>
        </authorList>
    </citation>
    <scope>NUCLEOTIDE SEQUENCE</scope>
    <source>
        <strain evidence="1">SANK95570</strain>
        <plasmid evidence="1">pSV2</plasmid>
    </source>
</reference>
<geneLocation type="plasmid" evidence="1">
    <name>pSV2</name>
</geneLocation>
<gene>
    <name evidence="1" type="primary">pSV2.89</name>
</gene>
<dbReference type="AlphaFoldDB" id="Q849F1"/>
<proteinExistence type="predicted"/>
<dbReference type="EMBL" id="AY211023">
    <property type="protein sequence ID" value="AAO50173.1"/>
    <property type="molecule type" value="Genomic_DNA"/>
</dbReference>
<evidence type="ECO:0000313" key="1">
    <source>
        <dbReference type="EMBL" id="AAO50173.1"/>
    </source>
</evidence>
<name>Q849F1_STRVN</name>
<protein>
    <submittedName>
        <fullName evidence="1">Uncharacterized protein</fullName>
    </submittedName>
</protein>